<name>A0ABW2I5U5_9ACTN</name>
<dbReference type="RefSeq" id="WP_378978301.1">
    <property type="nucleotide sequence ID" value="NZ_JBHTBJ010000093.1"/>
</dbReference>
<protein>
    <submittedName>
        <fullName evidence="1">Uncharacterized protein</fullName>
    </submittedName>
</protein>
<evidence type="ECO:0000313" key="2">
    <source>
        <dbReference type="Proteomes" id="UP001596548"/>
    </source>
</evidence>
<comment type="caution">
    <text evidence="1">The sequence shown here is derived from an EMBL/GenBank/DDBJ whole genome shotgun (WGS) entry which is preliminary data.</text>
</comment>
<dbReference type="EMBL" id="JBHTBJ010000093">
    <property type="protein sequence ID" value="MFC7280221.1"/>
    <property type="molecule type" value="Genomic_DNA"/>
</dbReference>
<reference evidence="2" key="1">
    <citation type="journal article" date="2019" name="Int. J. Syst. Evol. Microbiol.">
        <title>The Global Catalogue of Microorganisms (GCM) 10K type strain sequencing project: providing services to taxonomists for standard genome sequencing and annotation.</title>
        <authorList>
            <consortium name="The Broad Institute Genomics Platform"/>
            <consortium name="The Broad Institute Genome Sequencing Center for Infectious Disease"/>
            <person name="Wu L."/>
            <person name="Ma J."/>
        </authorList>
    </citation>
    <scope>NUCLEOTIDE SEQUENCE [LARGE SCALE GENOMIC DNA]</scope>
    <source>
        <strain evidence="2">XZYJT-10</strain>
    </source>
</reference>
<gene>
    <name evidence="1" type="ORF">ACFQS1_40240</name>
</gene>
<accession>A0ABW2I5U5</accession>
<keyword evidence="2" id="KW-1185">Reference proteome</keyword>
<proteinExistence type="predicted"/>
<sequence length="75" mass="8195">MDGFLDEVIGLLTKNPTPDEIVVERAKSLRWVEHDDIYAEPLAACSQPLNTCPVAENRAAPGRYGPPTARFNCPG</sequence>
<organism evidence="1 2">
    <name type="scientific">Paractinoplanes rhizophilus</name>
    <dbReference type="NCBI Taxonomy" id="1416877"/>
    <lineage>
        <taxon>Bacteria</taxon>
        <taxon>Bacillati</taxon>
        <taxon>Actinomycetota</taxon>
        <taxon>Actinomycetes</taxon>
        <taxon>Micromonosporales</taxon>
        <taxon>Micromonosporaceae</taxon>
        <taxon>Paractinoplanes</taxon>
    </lineage>
</organism>
<dbReference type="Proteomes" id="UP001596548">
    <property type="component" value="Unassembled WGS sequence"/>
</dbReference>
<evidence type="ECO:0000313" key="1">
    <source>
        <dbReference type="EMBL" id="MFC7280221.1"/>
    </source>
</evidence>